<proteinExistence type="predicted"/>
<sequence length="87" mass="10219">MRYNTTRAITYKLKHLQMLGYYYSVVLHQVHNQQNDQSFQNGTFLFVCLKPFFISEYRPSTLFSVSFANDQTLLILAFTFPHSSVIT</sequence>
<protein>
    <submittedName>
        <fullName evidence="1">Uncharacterized protein</fullName>
    </submittedName>
</protein>
<reference evidence="1" key="1">
    <citation type="submission" date="2014-09" db="EMBL/GenBank/DDBJ databases">
        <authorList>
            <person name="Magalhaes I.L.F."/>
            <person name="Oliveira U."/>
            <person name="Santos F.R."/>
            <person name="Vidigal T.H.D.A."/>
            <person name="Brescovit A.D."/>
            <person name="Santos A.J."/>
        </authorList>
    </citation>
    <scope>NUCLEOTIDE SEQUENCE</scope>
    <source>
        <tissue evidence="1">Shoot tissue taken approximately 20 cm above the soil surface</tissue>
    </source>
</reference>
<dbReference type="EMBL" id="GBRH01217939">
    <property type="protein sequence ID" value="JAD79956.1"/>
    <property type="molecule type" value="Transcribed_RNA"/>
</dbReference>
<organism evidence="1">
    <name type="scientific">Arundo donax</name>
    <name type="common">Giant reed</name>
    <name type="synonym">Donax arundinaceus</name>
    <dbReference type="NCBI Taxonomy" id="35708"/>
    <lineage>
        <taxon>Eukaryota</taxon>
        <taxon>Viridiplantae</taxon>
        <taxon>Streptophyta</taxon>
        <taxon>Embryophyta</taxon>
        <taxon>Tracheophyta</taxon>
        <taxon>Spermatophyta</taxon>
        <taxon>Magnoliopsida</taxon>
        <taxon>Liliopsida</taxon>
        <taxon>Poales</taxon>
        <taxon>Poaceae</taxon>
        <taxon>PACMAD clade</taxon>
        <taxon>Arundinoideae</taxon>
        <taxon>Arundineae</taxon>
        <taxon>Arundo</taxon>
    </lineage>
</organism>
<accession>A0A0A9CWI3</accession>
<name>A0A0A9CWI3_ARUDO</name>
<reference evidence="1" key="2">
    <citation type="journal article" date="2015" name="Data Brief">
        <title>Shoot transcriptome of the giant reed, Arundo donax.</title>
        <authorList>
            <person name="Barrero R.A."/>
            <person name="Guerrero F.D."/>
            <person name="Moolhuijzen P."/>
            <person name="Goolsby J.A."/>
            <person name="Tidwell J."/>
            <person name="Bellgard S.E."/>
            <person name="Bellgard M.I."/>
        </authorList>
    </citation>
    <scope>NUCLEOTIDE SEQUENCE</scope>
    <source>
        <tissue evidence="1">Shoot tissue taken approximately 20 cm above the soil surface</tissue>
    </source>
</reference>
<evidence type="ECO:0000313" key="1">
    <source>
        <dbReference type="EMBL" id="JAD79956.1"/>
    </source>
</evidence>
<dbReference type="AlphaFoldDB" id="A0A0A9CWI3"/>